<sequence length="681" mass="73437">MFAALRRCPASLPRTICSISRTSTLRSSLNASSISPLRQASGPLATLSRQLHQTARWQQGAQAAQEAVEDEEPITQFAELEARGMVHPNVVRMLTGPMGLSEMTDVQTGTINEALKGADIVAQARTGTGKTLAFLVPLLQNIIKDDPSLAEGRRERTTASDIRAIIISPTRELAEQIAVEAGKIVDRTSVIVQAAVGGTMKREMLARTRKQGCHILVATPGRLQDLLSDPYSGIKAPRLSCLVLDEADRLLDAGFWKEIENIKTLLPDRAQVDRQTLMFSATIPREVISAVRETLKPGFRFVKCVADDEEPTHHRVPQKVVTVRAFENMFPALLELFKRETARASPERPFKAIVYFNSTAEVQFAGEVFRGLRAELGNCRVFDIHSRLSQQARTASAERFRSSQSAVLFSSDVTARGMDFPNVTHVIQCGTPSTRDTYIHRIGRTGRAGKEGTGYLIIPSLETSEIRYRLTNLPLQADDTLQTPKIDMSVEGEIPADAASILTAVSHACKGASDEKKDAVYKAYTGVFQWFKNKQVLLDSMNRLAQFGWGMSTPPAIPPTLARKLGFSGLRGLNTDQSSGGFSGSSRGGYNDSSSSLGYTSRGSQDAFSDHEGRGRGGGFGNRSSGGYGGGGYGGRSSGGFSDRGGSRGFGGGRDGGYGGRSSGGYGGRGGESDFGGRSKY</sequence>
<dbReference type="OrthoDB" id="193716at2759"/>
<dbReference type="Proteomes" id="UP000800041">
    <property type="component" value="Unassembled WGS sequence"/>
</dbReference>
<dbReference type="InterPro" id="IPR011545">
    <property type="entry name" value="DEAD/DEAH_box_helicase_dom"/>
</dbReference>
<proteinExistence type="inferred from homology"/>
<evidence type="ECO:0000256" key="5">
    <source>
        <dbReference type="ARBA" id="ARBA00022884"/>
    </source>
</evidence>
<dbReference type="InterPro" id="IPR000629">
    <property type="entry name" value="RNA-helicase_DEAD-box_CS"/>
</dbReference>
<feature type="compositionally biased region" description="Low complexity" evidence="8">
    <location>
        <begin position="588"/>
        <end position="604"/>
    </location>
</feature>
<evidence type="ECO:0000259" key="9">
    <source>
        <dbReference type="PROSITE" id="PS51192"/>
    </source>
</evidence>
<dbReference type="InterPro" id="IPR014001">
    <property type="entry name" value="Helicase_ATP-bd"/>
</dbReference>
<dbReference type="PROSITE" id="PS51192">
    <property type="entry name" value="HELICASE_ATP_BIND_1"/>
    <property type="match status" value="1"/>
</dbReference>
<feature type="compositionally biased region" description="Gly residues" evidence="8">
    <location>
        <begin position="647"/>
        <end position="670"/>
    </location>
</feature>
<evidence type="ECO:0000256" key="2">
    <source>
        <dbReference type="ARBA" id="ARBA00022801"/>
    </source>
</evidence>
<keyword evidence="4 6" id="KW-0067">ATP-binding</keyword>
<gene>
    <name evidence="11" type="ORF">K402DRAFT_364780</name>
</gene>
<dbReference type="GO" id="GO:0016787">
    <property type="term" value="F:hydrolase activity"/>
    <property type="evidence" value="ECO:0007669"/>
    <property type="project" value="UniProtKB-KW"/>
</dbReference>
<keyword evidence="1 6" id="KW-0547">Nucleotide-binding</keyword>
<dbReference type="EMBL" id="ML977199">
    <property type="protein sequence ID" value="KAF1981460.1"/>
    <property type="molecule type" value="Genomic_DNA"/>
</dbReference>
<dbReference type="PANTHER" id="PTHR24031">
    <property type="entry name" value="RNA HELICASE"/>
    <property type="match status" value="1"/>
</dbReference>
<evidence type="ECO:0000256" key="6">
    <source>
        <dbReference type="RuleBase" id="RU000492"/>
    </source>
</evidence>
<dbReference type="Pfam" id="PF00271">
    <property type="entry name" value="Helicase_C"/>
    <property type="match status" value="1"/>
</dbReference>
<keyword evidence="2 6" id="KW-0378">Hydrolase</keyword>
<dbReference type="EC" id="3.6.4.13" evidence="7"/>
<evidence type="ECO:0000313" key="11">
    <source>
        <dbReference type="EMBL" id="KAF1981460.1"/>
    </source>
</evidence>
<reference evidence="11" key="1">
    <citation type="journal article" date="2020" name="Stud. Mycol.">
        <title>101 Dothideomycetes genomes: a test case for predicting lifestyles and emergence of pathogens.</title>
        <authorList>
            <person name="Haridas S."/>
            <person name="Albert R."/>
            <person name="Binder M."/>
            <person name="Bloem J."/>
            <person name="Labutti K."/>
            <person name="Salamov A."/>
            <person name="Andreopoulos B."/>
            <person name="Baker S."/>
            <person name="Barry K."/>
            <person name="Bills G."/>
            <person name="Bluhm B."/>
            <person name="Cannon C."/>
            <person name="Castanera R."/>
            <person name="Culley D."/>
            <person name="Daum C."/>
            <person name="Ezra D."/>
            <person name="Gonzalez J."/>
            <person name="Henrissat B."/>
            <person name="Kuo A."/>
            <person name="Liang C."/>
            <person name="Lipzen A."/>
            <person name="Lutzoni F."/>
            <person name="Magnuson J."/>
            <person name="Mondo S."/>
            <person name="Nolan M."/>
            <person name="Ohm R."/>
            <person name="Pangilinan J."/>
            <person name="Park H.-J."/>
            <person name="Ramirez L."/>
            <person name="Alfaro M."/>
            <person name="Sun H."/>
            <person name="Tritt A."/>
            <person name="Yoshinaga Y."/>
            <person name="Zwiers L.-H."/>
            <person name="Turgeon B."/>
            <person name="Goodwin S."/>
            <person name="Spatafora J."/>
            <person name="Crous P."/>
            <person name="Grigoriev I."/>
        </authorList>
    </citation>
    <scope>NUCLEOTIDE SEQUENCE</scope>
    <source>
        <strain evidence="11">CBS 113979</strain>
    </source>
</reference>
<evidence type="ECO:0000256" key="1">
    <source>
        <dbReference type="ARBA" id="ARBA00022741"/>
    </source>
</evidence>
<feature type="domain" description="Helicase C-terminal" evidence="10">
    <location>
        <begin position="329"/>
        <end position="494"/>
    </location>
</feature>
<accession>A0A6G1GKW3</accession>
<keyword evidence="3 6" id="KW-0347">Helicase</keyword>
<evidence type="ECO:0000313" key="12">
    <source>
        <dbReference type="Proteomes" id="UP000800041"/>
    </source>
</evidence>
<name>A0A6G1GKW3_9PEZI</name>
<comment type="domain">
    <text evidence="7">The Q motif is unique to and characteristic of the DEAD box family of RNA helicases and controls ATP binding and hydrolysis.</text>
</comment>
<evidence type="ECO:0000256" key="7">
    <source>
        <dbReference type="RuleBase" id="RU365068"/>
    </source>
</evidence>
<comment type="similarity">
    <text evidence="6">Belongs to the DEAD box helicase family.</text>
</comment>
<feature type="region of interest" description="Disordered" evidence="8">
    <location>
        <begin position="576"/>
        <end position="681"/>
    </location>
</feature>
<keyword evidence="12" id="KW-1185">Reference proteome</keyword>
<dbReference type="Pfam" id="PF00270">
    <property type="entry name" value="DEAD"/>
    <property type="match status" value="1"/>
</dbReference>
<dbReference type="SUPFAM" id="SSF52540">
    <property type="entry name" value="P-loop containing nucleoside triphosphate hydrolases"/>
    <property type="match status" value="1"/>
</dbReference>
<dbReference type="PROSITE" id="PS51194">
    <property type="entry name" value="HELICASE_CTER"/>
    <property type="match status" value="1"/>
</dbReference>
<comment type="catalytic activity">
    <reaction evidence="7">
        <text>ATP + H2O = ADP + phosphate + H(+)</text>
        <dbReference type="Rhea" id="RHEA:13065"/>
        <dbReference type="ChEBI" id="CHEBI:15377"/>
        <dbReference type="ChEBI" id="CHEBI:15378"/>
        <dbReference type="ChEBI" id="CHEBI:30616"/>
        <dbReference type="ChEBI" id="CHEBI:43474"/>
        <dbReference type="ChEBI" id="CHEBI:456216"/>
        <dbReference type="EC" id="3.6.4.13"/>
    </reaction>
</comment>
<dbReference type="InterPro" id="IPR027417">
    <property type="entry name" value="P-loop_NTPase"/>
</dbReference>
<dbReference type="CDD" id="cd18787">
    <property type="entry name" value="SF2_C_DEAD"/>
    <property type="match status" value="1"/>
</dbReference>
<comment type="function">
    <text evidence="7">RNA helicase.</text>
</comment>
<evidence type="ECO:0000259" key="10">
    <source>
        <dbReference type="PROSITE" id="PS51194"/>
    </source>
</evidence>
<feature type="domain" description="Helicase ATP-binding" evidence="9">
    <location>
        <begin position="111"/>
        <end position="301"/>
    </location>
</feature>
<dbReference type="SMART" id="SM00490">
    <property type="entry name" value="HELICc"/>
    <property type="match status" value="1"/>
</dbReference>
<evidence type="ECO:0000256" key="8">
    <source>
        <dbReference type="SAM" id="MobiDB-lite"/>
    </source>
</evidence>
<evidence type="ECO:0000256" key="4">
    <source>
        <dbReference type="ARBA" id="ARBA00022840"/>
    </source>
</evidence>
<dbReference type="PROSITE" id="PS00039">
    <property type="entry name" value="DEAD_ATP_HELICASE"/>
    <property type="match status" value="1"/>
</dbReference>
<dbReference type="GO" id="GO:0003724">
    <property type="term" value="F:RNA helicase activity"/>
    <property type="evidence" value="ECO:0007669"/>
    <property type="project" value="UniProtKB-EC"/>
</dbReference>
<feature type="compositionally biased region" description="Gly residues" evidence="8">
    <location>
        <begin position="616"/>
        <end position="638"/>
    </location>
</feature>
<dbReference type="GO" id="GO:0005524">
    <property type="term" value="F:ATP binding"/>
    <property type="evidence" value="ECO:0007669"/>
    <property type="project" value="UniProtKB-UniRule"/>
</dbReference>
<evidence type="ECO:0000256" key="3">
    <source>
        <dbReference type="ARBA" id="ARBA00022806"/>
    </source>
</evidence>
<dbReference type="SMART" id="SM00487">
    <property type="entry name" value="DEXDc"/>
    <property type="match status" value="1"/>
</dbReference>
<keyword evidence="5 7" id="KW-0694">RNA-binding</keyword>
<dbReference type="AlphaFoldDB" id="A0A6G1GKW3"/>
<organism evidence="11 12">
    <name type="scientific">Aulographum hederae CBS 113979</name>
    <dbReference type="NCBI Taxonomy" id="1176131"/>
    <lineage>
        <taxon>Eukaryota</taxon>
        <taxon>Fungi</taxon>
        <taxon>Dikarya</taxon>
        <taxon>Ascomycota</taxon>
        <taxon>Pezizomycotina</taxon>
        <taxon>Dothideomycetes</taxon>
        <taxon>Pleosporomycetidae</taxon>
        <taxon>Aulographales</taxon>
        <taxon>Aulographaceae</taxon>
    </lineage>
</organism>
<dbReference type="Gene3D" id="3.40.50.300">
    <property type="entry name" value="P-loop containing nucleotide triphosphate hydrolases"/>
    <property type="match status" value="2"/>
</dbReference>
<dbReference type="GO" id="GO:0003723">
    <property type="term" value="F:RNA binding"/>
    <property type="evidence" value="ECO:0007669"/>
    <property type="project" value="UniProtKB-UniRule"/>
</dbReference>
<protein>
    <recommendedName>
        <fullName evidence="7">ATP-dependent RNA helicase</fullName>
        <ecNumber evidence="7">3.6.4.13</ecNumber>
    </recommendedName>
</protein>
<dbReference type="InterPro" id="IPR001650">
    <property type="entry name" value="Helicase_C-like"/>
</dbReference>
<feature type="compositionally biased region" description="Basic and acidic residues" evidence="8">
    <location>
        <begin position="671"/>
        <end position="681"/>
    </location>
</feature>